<dbReference type="Proteomes" id="UP000286045">
    <property type="component" value="Unassembled WGS sequence"/>
</dbReference>
<proteinExistence type="predicted"/>
<feature type="transmembrane region" description="Helical" evidence="2">
    <location>
        <begin position="135"/>
        <end position="157"/>
    </location>
</feature>
<keyword evidence="2" id="KW-1133">Transmembrane helix</keyword>
<sequence length="246" mass="26339">MFTSLIFLALAITQSNAACYDASGIERNGFFPCNTSAEVSICCGGTDYCLDNGLCLDASGDNIFTVQACTSATWDAPCKQYCPGPPSTENWYQDLTLCKSTDKVSGSVFKPPGVSGDTSAPGSVPDESRNQSLKLGLGVGLGLGLGLLALALAFYAWELRKKNKYLKMTEAITPATPPPPPPPPDHKDLPWAQDNWHPPEELHSTTIKVSAPELHDTSMTELPGHEDSIGTNRSMLEQNQPPPVLV</sequence>
<feature type="compositionally biased region" description="Basic and acidic residues" evidence="1">
    <location>
        <begin position="213"/>
        <end position="228"/>
    </location>
</feature>
<dbReference type="STRING" id="363999.A0A439D7G0"/>
<keyword evidence="5" id="KW-1185">Reference proteome</keyword>
<keyword evidence="2" id="KW-0812">Transmembrane</keyword>
<dbReference type="EMBL" id="RYZI01000118">
    <property type="protein sequence ID" value="RWA10335.1"/>
    <property type="molecule type" value="Genomic_DNA"/>
</dbReference>
<comment type="caution">
    <text evidence="4">The sequence shown here is derived from an EMBL/GenBank/DDBJ whole genome shotgun (WGS) entry which is preliminary data.</text>
</comment>
<evidence type="ECO:0000313" key="4">
    <source>
        <dbReference type="EMBL" id="RWA10335.1"/>
    </source>
</evidence>
<protein>
    <submittedName>
        <fullName evidence="4">Uncharacterized protein</fullName>
    </submittedName>
</protein>
<feature type="region of interest" description="Disordered" evidence="1">
    <location>
        <begin position="109"/>
        <end position="129"/>
    </location>
</feature>
<evidence type="ECO:0000256" key="2">
    <source>
        <dbReference type="SAM" id="Phobius"/>
    </source>
</evidence>
<dbReference type="AlphaFoldDB" id="A0A439D7G0"/>
<accession>A0A439D7G0</accession>
<evidence type="ECO:0000256" key="3">
    <source>
        <dbReference type="SAM" id="SignalP"/>
    </source>
</evidence>
<reference evidence="4 5" key="1">
    <citation type="submission" date="2018-12" db="EMBL/GenBank/DDBJ databases">
        <title>Draft genome sequence of Xylaria grammica IHI A82.</title>
        <authorList>
            <person name="Buettner E."/>
            <person name="Kellner H."/>
        </authorList>
    </citation>
    <scope>NUCLEOTIDE SEQUENCE [LARGE SCALE GENOMIC DNA]</scope>
    <source>
        <strain evidence="4 5">IHI A82</strain>
    </source>
</reference>
<feature type="compositionally biased region" description="Polar residues" evidence="1">
    <location>
        <begin position="229"/>
        <end position="239"/>
    </location>
</feature>
<evidence type="ECO:0000313" key="5">
    <source>
        <dbReference type="Proteomes" id="UP000286045"/>
    </source>
</evidence>
<organism evidence="4 5">
    <name type="scientific">Xylaria grammica</name>
    <dbReference type="NCBI Taxonomy" id="363999"/>
    <lineage>
        <taxon>Eukaryota</taxon>
        <taxon>Fungi</taxon>
        <taxon>Dikarya</taxon>
        <taxon>Ascomycota</taxon>
        <taxon>Pezizomycotina</taxon>
        <taxon>Sordariomycetes</taxon>
        <taxon>Xylariomycetidae</taxon>
        <taxon>Xylariales</taxon>
        <taxon>Xylariaceae</taxon>
        <taxon>Xylaria</taxon>
    </lineage>
</organism>
<gene>
    <name evidence="4" type="ORF">EKO27_g4786</name>
</gene>
<evidence type="ECO:0000256" key="1">
    <source>
        <dbReference type="SAM" id="MobiDB-lite"/>
    </source>
</evidence>
<feature type="region of interest" description="Disordered" evidence="1">
    <location>
        <begin position="171"/>
        <end position="246"/>
    </location>
</feature>
<keyword evidence="3" id="KW-0732">Signal</keyword>
<feature type="signal peptide" evidence="3">
    <location>
        <begin position="1"/>
        <end position="17"/>
    </location>
</feature>
<feature type="chain" id="PRO_5019353531" evidence="3">
    <location>
        <begin position="18"/>
        <end position="246"/>
    </location>
</feature>
<keyword evidence="2" id="KW-0472">Membrane</keyword>
<name>A0A439D7G0_9PEZI</name>